<dbReference type="PANTHER" id="PTHR43790">
    <property type="entry name" value="CARBOHYDRATE TRANSPORT ATP-BINDING PROTEIN MG119-RELATED"/>
    <property type="match status" value="1"/>
</dbReference>
<dbReference type="CDD" id="cd03216">
    <property type="entry name" value="ABC_Carb_Monos_I"/>
    <property type="match status" value="1"/>
</dbReference>
<feature type="domain" description="ABC transporter" evidence="10">
    <location>
        <begin position="258"/>
        <end position="506"/>
    </location>
</feature>
<keyword evidence="7 11" id="KW-0067">ATP-binding</keyword>
<reference evidence="11 12" key="1">
    <citation type="submission" date="2019-06" db="EMBL/GenBank/DDBJ databases">
        <title>Genome of Methylobacterium sp. 17Sr1-39.</title>
        <authorList>
            <person name="Seo T."/>
        </authorList>
    </citation>
    <scope>NUCLEOTIDE SEQUENCE [LARGE SCALE GENOMIC DNA]</scope>
    <source>
        <strain evidence="11 12">17Sr1-39</strain>
    </source>
</reference>
<evidence type="ECO:0000256" key="5">
    <source>
        <dbReference type="ARBA" id="ARBA00022737"/>
    </source>
</evidence>
<dbReference type="GO" id="GO:0016887">
    <property type="term" value="F:ATP hydrolysis activity"/>
    <property type="evidence" value="ECO:0007669"/>
    <property type="project" value="InterPro"/>
</dbReference>
<keyword evidence="4" id="KW-0762">Sugar transport</keyword>
<keyword evidence="6" id="KW-0547">Nucleotide-binding</keyword>
<comment type="caution">
    <text evidence="11">The sequence shown here is derived from an EMBL/GenBank/DDBJ whole genome shotgun (WGS) entry which is preliminary data.</text>
</comment>
<evidence type="ECO:0000256" key="3">
    <source>
        <dbReference type="ARBA" id="ARBA00022475"/>
    </source>
</evidence>
<keyword evidence="3" id="KW-1003">Cell membrane</keyword>
<dbReference type="InterPro" id="IPR017871">
    <property type="entry name" value="ABC_transporter-like_CS"/>
</dbReference>
<dbReference type="PROSITE" id="PS50893">
    <property type="entry name" value="ABC_TRANSPORTER_2"/>
    <property type="match status" value="2"/>
</dbReference>
<evidence type="ECO:0000256" key="7">
    <source>
        <dbReference type="ARBA" id="ARBA00022840"/>
    </source>
</evidence>
<evidence type="ECO:0000256" key="6">
    <source>
        <dbReference type="ARBA" id="ARBA00022741"/>
    </source>
</evidence>
<feature type="domain" description="ABC transporter" evidence="10">
    <location>
        <begin position="8"/>
        <end position="245"/>
    </location>
</feature>
<evidence type="ECO:0000256" key="9">
    <source>
        <dbReference type="ARBA" id="ARBA00023136"/>
    </source>
</evidence>
<evidence type="ECO:0000256" key="2">
    <source>
        <dbReference type="ARBA" id="ARBA00022448"/>
    </source>
</evidence>
<dbReference type="InterPro" id="IPR003593">
    <property type="entry name" value="AAA+_ATPase"/>
</dbReference>
<dbReference type="Proteomes" id="UP000305267">
    <property type="component" value="Unassembled WGS sequence"/>
</dbReference>
<sequence>MTGSFDALRLDQVVRTYGATVALGGATIAVATGEVHALLGENGAGKSTTVKLLSGLIRPSAGTIRVFGQDVAMTRPADAHRLGIQTAFQEISLVPDLTVAETMLLPDGPRSRLGLLRRREGEAQVRAHLDRIGLAAIDTRTEVRALDLPQRQKIEIARAVFRRPRILLLDEPTSALSGGDIDWLGGLIAGLKAGGVTTIFISHRMAEVRRFCDRLTVLRNGKDAGTARVGEVDDDTVIRMIIGRSLEATFPPRPAPAPRPPEAVPVLAGDGLSTAGKLRQASFSLWPGEILGIAGLQGMGQQDLFHACFGLVPLTAGTLSVDGRAITLRSPKDAILPQVGLSLVPEERKTEGLFLTRDGGFNVSLPVIDRYSRFGLVDRAAESRDVAAALAQVDIHPRAIFTPAGAFSGGNQQKIAIAKWLITGGRVLLMFDPTRGIDIGTKHQLYVLMRDFAAAGGAVLLYSTEITELVHLCDRVLVLYGGTVVDEVQGEAIDEERIMRGALGGTGIARHGAPA</sequence>
<evidence type="ECO:0000259" key="10">
    <source>
        <dbReference type="PROSITE" id="PS50893"/>
    </source>
</evidence>
<keyword evidence="8" id="KW-1278">Translocase</keyword>
<dbReference type="CDD" id="cd03215">
    <property type="entry name" value="ABC_Carb_Monos_II"/>
    <property type="match status" value="1"/>
</dbReference>
<keyword evidence="9" id="KW-0472">Membrane</keyword>
<dbReference type="InterPro" id="IPR050107">
    <property type="entry name" value="ABC_carbohydrate_import_ATPase"/>
</dbReference>
<comment type="similarity">
    <text evidence="1">Belongs to the ABC transporter superfamily.</text>
</comment>
<dbReference type="GO" id="GO:0005524">
    <property type="term" value="F:ATP binding"/>
    <property type="evidence" value="ECO:0007669"/>
    <property type="project" value="UniProtKB-KW"/>
</dbReference>
<dbReference type="AlphaFoldDB" id="A0A5C4LAU4"/>
<dbReference type="InterPro" id="IPR027417">
    <property type="entry name" value="P-loop_NTPase"/>
</dbReference>
<organism evidence="11 12">
    <name type="scientific">Methylobacterium terricola</name>
    <dbReference type="NCBI Taxonomy" id="2583531"/>
    <lineage>
        <taxon>Bacteria</taxon>
        <taxon>Pseudomonadati</taxon>
        <taxon>Pseudomonadota</taxon>
        <taxon>Alphaproteobacteria</taxon>
        <taxon>Hyphomicrobiales</taxon>
        <taxon>Methylobacteriaceae</taxon>
        <taxon>Methylobacterium</taxon>
    </lineage>
</organism>
<dbReference type="Pfam" id="PF00005">
    <property type="entry name" value="ABC_tran"/>
    <property type="match status" value="2"/>
</dbReference>
<evidence type="ECO:0000313" key="11">
    <source>
        <dbReference type="EMBL" id="TNC10001.1"/>
    </source>
</evidence>
<proteinExistence type="inferred from homology"/>
<evidence type="ECO:0000256" key="4">
    <source>
        <dbReference type="ARBA" id="ARBA00022597"/>
    </source>
</evidence>
<keyword evidence="2" id="KW-0813">Transport</keyword>
<keyword evidence="12" id="KW-1185">Reference proteome</keyword>
<dbReference type="OrthoDB" id="8430269at2"/>
<name>A0A5C4LAU4_9HYPH</name>
<accession>A0A5C4LAU4</accession>
<dbReference type="PROSITE" id="PS00211">
    <property type="entry name" value="ABC_TRANSPORTER_1"/>
    <property type="match status" value="1"/>
</dbReference>
<evidence type="ECO:0000256" key="8">
    <source>
        <dbReference type="ARBA" id="ARBA00022967"/>
    </source>
</evidence>
<evidence type="ECO:0000313" key="12">
    <source>
        <dbReference type="Proteomes" id="UP000305267"/>
    </source>
</evidence>
<dbReference type="InterPro" id="IPR003439">
    <property type="entry name" value="ABC_transporter-like_ATP-bd"/>
</dbReference>
<dbReference type="Gene3D" id="3.40.50.300">
    <property type="entry name" value="P-loop containing nucleotide triphosphate hydrolases"/>
    <property type="match status" value="2"/>
</dbReference>
<keyword evidence="5" id="KW-0677">Repeat</keyword>
<dbReference type="PANTHER" id="PTHR43790:SF3">
    <property type="entry name" value="D-ALLOSE IMPORT ATP-BINDING PROTEIN ALSA-RELATED"/>
    <property type="match status" value="1"/>
</dbReference>
<dbReference type="SUPFAM" id="SSF52540">
    <property type="entry name" value="P-loop containing nucleoside triphosphate hydrolases"/>
    <property type="match status" value="2"/>
</dbReference>
<protein>
    <submittedName>
        <fullName evidence="11">Sugar ABC transporter ATP-binding protein</fullName>
    </submittedName>
</protein>
<gene>
    <name evidence="11" type="ORF">FF100_24095</name>
</gene>
<evidence type="ECO:0000256" key="1">
    <source>
        <dbReference type="ARBA" id="ARBA00005417"/>
    </source>
</evidence>
<dbReference type="EMBL" id="VDDA01000014">
    <property type="protein sequence ID" value="TNC10001.1"/>
    <property type="molecule type" value="Genomic_DNA"/>
</dbReference>
<dbReference type="SMART" id="SM00382">
    <property type="entry name" value="AAA"/>
    <property type="match status" value="1"/>
</dbReference>
<dbReference type="RefSeq" id="WP_139038315.1">
    <property type="nucleotide sequence ID" value="NZ_VDDA01000014.1"/>
</dbReference>